<dbReference type="GO" id="GO:0016887">
    <property type="term" value="F:ATP hydrolysis activity"/>
    <property type="evidence" value="ECO:0007669"/>
    <property type="project" value="InterPro"/>
</dbReference>
<dbReference type="Pfam" id="PF00005">
    <property type="entry name" value="ABC_tran"/>
    <property type="match status" value="1"/>
</dbReference>
<dbReference type="PROSITE" id="PS00211">
    <property type="entry name" value="ABC_TRANSPORTER_1"/>
    <property type="match status" value="1"/>
</dbReference>
<dbReference type="PANTHER" id="PTHR46743">
    <property type="entry name" value="TEICHOIC ACIDS EXPORT ATP-BINDING PROTEIN TAGH"/>
    <property type="match status" value="1"/>
</dbReference>
<evidence type="ECO:0000259" key="5">
    <source>
        <dbReference type="PROSITE" id="PS50893"/>
    </source>
</evidence>
<protein>
    <submittedName>
        <fullName evidence="6">ABC transporter ATP-binding protein</fullName>
    </submittedName>
</protein>
<accession>A0A8J6TG56</accession>
<dbReference type="InterPro" id="IPR003593">
    <property type="entry name" value="AAA+_ATPase"/>
</dbReference>
<dbReference type="SMART" id="SM00382">
    <property type="entry name" value="AAA"/>
    <property type="match status" value="1"/>
</dbReference>
<dbReference type="InterPro" id="IPR003439">
    <property type="entry name" value="ABC_transporter-like_ATP-bd"/>
</dbReference>
<gene>
    <name evidence="6" type="ORF">H8E41_10340</name>
</gene>
<evidence type="ECO:0000256" key="2">
    <source>
        <dbReference type="ARBA" id="ARBA00022448"/>
    </source>
</evidence>
<dbReference type="GO" id="GO:0140359">
    <property type="term" value="F:ABC-type transporter activity"/>
    <property type="evidence" value="ECO:0007669"/>
    <property type="project" value="InterPro"/>
</dbReference>
<dbReference type="InterPro" id="IPR017871">
    <property type="entry name" value="ABC_transporter-like_CS"/>
</dbReference>
<feature type="domain" description="ABC transporter" evidence="5">
    <location>
        <begin position="9"/>
        <end position="235"/>
    </location>
</feature>
<evidence type="ECO:0000313" key="6">
    <source>
        <dbReference type="EMBL" id="MBC8318293.1"/>
    </source>
</evidence>
<sequence length="237" mass="26168">MSTETLITVQNLGVYFNTRKSLFRHERIEALKDVSFSINRGDSFGVIGRNGAGKTTLLRLLGGIILPDKGRIVNNKATTALLALQVGFDPELSGRVNAILSGMLLGFRRHEVEANLHKIIEFSELGSFIEKPVKSYSSGMSARLGFSVAIEMCPDVLLIDEVLAVGDIDFREKSIAVMCEKLKSDQTIVLVSHDANTVKTFCNRAVWIEEGVSQLEGESEKVVEAYESYLSVRKIKN</sequence>
<dbReference type="InterPro" id="IPR050683">
    <property type="entry name" value="Bact_Polysacc_Export_ATP-bd"/>
</dbReference>
<dbReference type="SUPFAM" id="SSF52540">
    <property type="entry name" value="P-loop containing nucleoside triphosphate hydrolases"/>
    <property type="match status" value="1"/>
</dbReference>
<evidence type="ECO:0000256" key="4">
    <source>
        <dbReference type="ARBA" id="ARBA00022840"/>
    </source>
</evidence>
<dbReference type="AlphaFoldDB" id="A0A8J6TG56"/>
<dbReference type="Gene3D" id="3.40.50.300">
    <property type="entry name" value="P-loop containing nucleotide triphosphate hydrolases"/>
    <property type="match status" value="1"/>
</dbReference>
<keyword evidence="3" id="KW-0547">Nucleotide-binding</keyword>
<dbReference type="CDD" id="cd03220">
    <property type="entry name" value="ABC_KpsT_Wzt"/>
    <property type="match status" value="1"/>
</dbReference>
<evidence type="ECO:0000256" key="3">
    <source>
        <dbReference type="ARBA" id="ARBA00022741"/>
    </source>
</evidence>
<evidence type="ECO:0000313" key="7">
    <source>
        <dbReference type="Proteomes" id="UP000614424"/>
    </source>
</evidence>
<proteinExistence type="inferred from homology"/>
<dbReference type="GO" id="GO:0016020">
    <property type="term" value="C:membrane"/>
    <property type="evidence" value="ECO:0007669"/>
    <property type="project" value="InterPro"/>
</dbReference>
<evidence type="ECO:0000256" key="1">
    <source>
        <dbReference type="ARBA" id="ARBA00005417"/>
    </source>
</evidence>
<comment type="caution">
    <text evidence="6">The sequence shown here is derived from an EMBL/GenBank/DDBJ whole genome shotgun (WGS) entry which is preliminary data.</text>
</comment>
<dbReference type="PANTHER" id="PTHR46743:SF2">
    <property type="entry name" value="TEICHOIC ACIDS EXPORT ATP-BINDING PROTEIN TAGH"/>
    <property type="match status" value="1"/>
</dbReference>
<dbReference type="GO" id="GO:0005524">
    <property type="term" value="F:ATP binding"/>
    <property type="evidence" value="ECO:0007669"/>
    <property type="project" value="UniProtKB-KW"/>
</dbReference>
<dbReference type="InterPro" id="IPR027417">
    <property type="entry name" value="P-loop_NTPase"/>
</dbReference>
<dbReference type="EMBL" id="JACNJZ010000145">
    <property type="protein sequence ID" value="MBC8318293.1"/>
    <property type="molecule type" value="Genomic_DNA"/>
</dbReference>
<comment type="similarity">
    <text evidence="1">Belongs to the ABC transporter superfamily.</text>
</comment>
<dbReference type="Proteomes" id="UP000614424">
    <property type="component" value="Unassembled WGS sequence"/>
</dbReference>
<name>A0A8J6TG56_9BACT</name>
<reference evidence="6 7" key="1">
    <citation type="submission" date="2020-08" db="EMBL/GenBank/DDBJ databases">
        <title>Bridging the membrane lipid divide: bacteria of the FCB group superphylum have the potential to synthesize archaeal ether lipids.</title>
        <authorList>
            <person name="Villanueva L."/>
            <person name="Von Meijenfeldt F.A.B."/>
            <person name="Westbye A.B."/>
            <person name="Yadav S."/>
            <person name="Hopmans E.C."/>
            <person name="Dutilh B.E."/>
            <person name="Sinninghe Damste J.S."/>
        </authorList>
    </citation>
    <scope>NUCLEOTIDE SEQUENCE [LARGE SCALE GENOMIC DNA]</scope>
    <source>
        <strain evidence="6">NIOZ-UU47</strain>
    </source>
</reference>
<keyword evidence="4 6" id="KW-0067">ATP-binding</keyword>
<organism evidence="6 7">
    <name type="scientific">Candidatus Desulfobia pelagia</name>
    <dbReference type="NCBI Taxonomy" id="2841692"/>
    <lineage>
        <taxon>Bacteria</taxon>
        <taxon>Pseudomonadati</taxon>
        <taxon>Thermodesulfobacteriota</taxon>
        <taxon>Desulfobulbia</taxon>
        <taxon>Desulfobulbales</taxon>
        <taxon>Desulfobulbaceae</taxon>
        <taxon>Candidatus Desulfobia</taxon>
    </lineage>
</organism>
<dbReference type="PROSITE" id="PS50893">
    <property type="entry name" value="ABC_TRANSPORTER_2"/>
    <property type="match status" value="1"/>
</dbReference>
<dbReference type="InterPro" id="IPR015860">
    <property type="entry name" value="ABC_transpr_TagH-like"/>
</dbReference>
<keyword evidence="2" id="KW-0813">Transport</keyword>